<protein>
    <submittedName>
        <fullName evidence="7">Protein kinase</fullName>
    </submittedName>
</protein>
<evidence type="ECO:0000256" key="1">
    <source>
        <dbReference type="ARBA" id="ARBA00008874"/>
    </source>
</evidence>
<feature type="binding site" evidence="4">
    <location>
        <position position="68"/>
    </location>
    <ligand>
        <name>ATP</name>
        <dbReference type="ChEBI" id="CHEBI:30616"/>
    </ligand>
</feature>
<keyword evidence="7" id="KW-0418">Kinase</keyword>
<keyword evidence="7" id="KW-0808">Transferase</keyword>
<evidence type="ECO:0000256" key="2">
    <source>
        <dbReference type="ARBA" id="ARBA00022741"/>
    </source>
</evidence>
<keyword evidence="8" id="KW-1185">Reference proteome</keyword>
<keyword evidence="5" id="KW-1133">Transmembrane helix</keyword>
<dbReference type="SMART" id="SM00220">
    <property type="entry name" value="S_TKc"/>
    <property type="match status" value="1"/>
</dbReference>
<dbReference type="KEGG" id="cheb:HH215_23625"/>
<organism evidence="7 8">
    <name type="scientific">Cohnella herbarum</name>
    <dbReference type="NCBI Taxonomy" id="2728023"/>
    <lineage>
        <taxon>Bacteria</taxon>
        <taxon>Bacillati</taxon>
        <taxon>Bacillota</taxon>
        <taxon>Bacilli</taxon>
        <taxon>Bacillales</taxon>
        <taxon>Paenibacillaceae</taxon>
        <taxon>Cohnella</taxon>
    </lineage>
</organism>
<keyword evidence="5" id="KW-0472">Membrane</keyword>
<keyword evidence="5" id="KW-0812">Transmembrane</keyword>
<proteinExistence type="inferred from homology"/>
<dbReference type="InterPro" id="IPR000719">
    <property type="entry name" value="Prot_kinase_dom"/>
</dbReference>
<dbReference type="InterPro" id="IPR011009">
    <property type="entry name" value="Kinase-like_dom_sf"/>
</dbReference>
<evidence type="ECO:0000259" key="6">
    <source>
        <dbReference type="PROSITE" id="PS50011"/>
    </source>
</evidence>
<comment type="similarity">
    <text evidence="1">Belongs to the protein kinase superfamily. STE Ser/Thr protein kinase family. STE20 subfamily.</text>
</comment>
<evidence type="ECO:0000256" key="4">
    <source>
        <dbReference type="PROSITE-ProRule" id="PRU10141"/>
    </source>
</evidence>
<reference evidence="7 8" key="1">
    <citation type="submission" date="2020-04" db="EMBL/GenBank/DDBJ databases">
        <title>Genome sequencing of novel species.</title>
        <authorList>
            <person name="Heo J."/>
            <person name="Kim S.-J."/>
            <person name="Kim J.-S."/>
            <person name="Hong S.-B."/>
            <person name="Kwon S.-W."/>
        </authorList>
    </citation>
    <scope>NUCLEOTIDE SEQUENCE [LARGE SCALE GENOMIC DNA]</scope>
    <source>
        <strain evidence="7 8">MFER-1</strain>
    </source>
</reference>
<dbReference type="Gene3D" id="1.10.510.10">
    <property type="entry name" value="Transferase(Phosphotransferase) domain 1"/>
    <property type="match status" value="1"/>
</dbReference>
<evidence type="ECO:0000313" key="8">
    <source>
        <dbReference type="Proteomes" id="UP000502248"/>
    </source>
</evidence>
<feature type="transmembrane region" description="Helical" evidence="5">
    <location>
        <begin position="299"/>
        <end position="321"/>
    </location>
</feature>
<evidence type="ECO:0000256" key="5">
    <source>
        <dbReference type="SAM" id="Phobius"/>
    </source>
</evidence>
<accession>A0A7Z2VN35</accession>
<keyword evidence="2 4" id="KW-0547">Nucleotide-binding</keyword>
<dbReference type="InterPro" id="IPR017441">
    <property type="entry name" value="Protein_kinase_ATP_BS"/>
</dbReference>
<dbReference type="PROSITE" id="PS00107">
    <property type="entry name" value="PROTEIN_KINASE_ATP"/>
    <property type="match status" value="1"/>
</dbReference>
<keyword evidence="3 4" id="KW-0067">ATP-binding</keyword>
<evidence type="ECO:0000256" key="3">
    <source>
        <dbReference type="ARBA" id="ARBA00022840"/>
    </source>
</evidence>
<dbReference type="Proteomes" id="UP000502248">
    <property type="component" value="Chromosome"/>
</dbReference>
<name>A0A7Z2VN35_9BACL</name>
<gene>
    <name evidence="7" type="ORF">HH215_23625</name>
</gene>
<dbReference type="PANTHER" id="PTHR45832">
    <property type="entry name" value="SERINE/THREONINE-PROTEIN KINASE SAMKA-RELATED-RELATED"/>
    <property type="match status" value="1"/>
</dbReference>
<feature type="domain" description="Protein kinase" evidence="6">
    <location>
        <begin position="40"/>
        <end position="322"/>
    </location>
</feature>
<dbReference type="GO" id="GO:0005524">
    <property type="term" value="F:ATP binding"/>
    <property type="evidence" value="ECO:0007669"/>
    <property type="project" value="UniProtKB-UniRule"/>
</dbReference>
<dbReference type="Pfam" id="PF00069">
    <property type="entry name" value="Pkinase"/>
    <property type="match status" value="1"/>
</dbReference>
<dbReference type="PROSITE" id="PS50011">
    <property type="entry name" value="PROTEIN_KINASE_DOM"/>
    <property type="match status" value="1"/>
</dbReference>
<dbReference type="InterPro" id="IPR051931">
    <property type="entry name" value="PAK3-like"/>
</dbReference>
<evidence type="ECO:0000313" key="7">
    <source>
        <dbReference type="EMBL" id="QJD85875.1"/>
    </source>
</evidence>
<dbReference type="GO" id="GO:0004672">
    <property type="term" value="F:protein kinase activity"/>
    <property type="evidence" value="ECO:0007669"/>
    <property type="project" value="InterPro"/>
</dbReference>
<sequence length="322" mass="35851">MRHSRLRGAIRTRCGVTTSSDNQPYPKGTEIRGKWNGKHYRLERLLGLGSNGQVYLATAGNRVGCAVKIGHEAAELQGEVNILTSLDHSQKQRSPFLLDVDDGILEGKKVPFYVMRYIAGIPVKAYLSEHGSHWLGVVGYRLLERLTELHEAGWVFGDIKSDNVLVGEYGRVELVDFGGASAIGRSVRQFTEIYDRGYWSAGSRIADPAYDHFAVAMLWLHALDGKRLIQLTKTLLPQNRHPRELLKLVGSNPKLLPLEGWMEKALTGRFSDTREAGREWREAVRISQKPKSPGDRVPGWMAGLLGAAIVLSVSVAAIWLFQ</sequence>
<dbReference type="Gene3D" id="3.30.200.20">
    <property type="entry name" value="Phosphorylase Kinase, domain 1"/>
    <property type="match status" value="1"/>
</dbReference>
<dbReference type="AlphaFoldDB" id="A0A7Z2VN35"/>
<dbReference type="PANTHER" id="PTHR45832:SF22">
    <property type="entry name" value="SERINE_THREONINE-PROTEIN KINASE SAMKA-RELATED"/>
    <property type="match status" value="1"/>
</dbReference>
<dbReference type="EMBL" id="CP051680">
    <property type="protein sequence ID" value="QJD85875.1"/>
    <property type="molecule type" value="Genomic_DNA"/>
</dbReference>
<dbReference type="SUPFAM" id="SSF56112">
    <property type="entry name" value="Protein kinase-like (PK-like)"/>
    <property type="match status" value="1"/>
</dbReference>